<dbReference type="OrthoDB" id="1190773at2759"/>
<accession>A0A2P5FQS3</accession>
<name>A0A2P5FQS3_TREOI</name>
<reference evidence="2" key="1">
    <citation type="submission" date="2016-06" db="EMBL/GenBank/DDBJ databases">
        <title>Parallel loss of symbiosis genes in relatives of nitrogen-fixing non-legume Parasponia.</title>
        <authorList>
            <person name="Van Velzen R."/>
            <person name="Holmer R."/>
            <person name="Bu F."/>
            <person name="Rutten L."/>
            <person name="Van Zeijl A."/>
            <person name="Liu W."/>
            <person name="Santuari L."/>
            <person name="Cao Q."/>
            <person name="Sharma T."/>
            <person name="Shen D."/>
            <person name="Roswanjaya Y."/>
            <person name="Wardhani T."/>
            <person name="Kalhor M.S."/>
            <person name="Jansen J."/>
            <person name="Van den Hoogen J."/>
            <person name="Gungor B."/>
            <person name="Hartog M."/>
            <person name="Hontelez J."/>
            <person name="Verver J."/>
            <person name="Yang W.-C."/>
            <person name="Schijlen E."/>
            <person name="Repin R."/>
            <person name="Schilthuizen M."/>
            <person name="Schranz E."/>
            <person name="Heidstra R."/>
            <person name="Miyata K."/>
            <person name="Fedorova E."/>
            <person name="Kohlen W."/>
            <person name="Bisseling T."/>
            <person name="Smit S."/>
            <person name="Geurts R."/>
        </authorList>
    </citation>
    <scope>NUCLEOTIDE SEQUENCE [LARGE SCALE GENOMIC DNA]</scope>
    <source>
        <strain evidence="2">cv. RG33-2</strain>
    </source>
</reference>
<dbReference type="EMBL" id="JXTC01000014">
    <property type="protein sequence ID" value="POO00163.1"/>
    <property type="molecule type" value="Genomic_DNA"/>
</dbReference>
<evidence type="ECO:0000313" key="1">
    <source>
        <dbReference type="EMBL" id="POO00163.1"/>
    </source>
</evidence>
<dbReference type="InParanoid" id="A0A2P5FQS3"/>
<gene>
    <name evidence="1" type="ORF">TorRG33x02_039410</name>
</gene>
<proteinExistence type="predicted"/>
<dbReference type="AlphaFoldDB" id="A0A2P5FQS3"/>
<comment type="caution">
    <text evidence="1">The sequence shown here is derived from an EMBL/GenBank/DDBJ whole genome shotgun (WGS) entry which is preliminary data.</text>
</comment>
<protein>
    <submittedName>
        <fullName evidence="1">Uncharacterized protein</fullName>
    </submittedName>
</protein>
<keyword evidence="2" id="KW-1185">Reference proteome</keyword>
<organism evidence="1 2">
    <name type="scientific">Trema orientale</name>
    <name type="common">Charcoal tree</name>
    <name type="synonym">Celtis orientalis</name>
    <dbReference type="NCBI Taxonomy" id="63057"/>
    <lineage>
        <taxon>Eukaryota</taxon>
        <taxon>Viridiplantae</taxon>
        <taxon>Streptophyta</taxon>
        <taxon>Embryophyta</taxon>
        <taxon>Tracheophyta</taxon>
        <taxon>Spermatophyta</taxon>
        <taxon>Magnoliopsida</taxon>
        <taxon>eudicotyledons</taxon>
        <taxon>Gunneridae</taxon>
        <taxon>Pentapetalae</taxon>
        <taxon>rosids</taxon>
        <taxon>fabids</taxon>
        <taxon>Rosales</taxon>
        <taxon>Cannabaceae</taxon>
        <taxon>Trema</taxon>
    </lineage>
</organism>
<dbReference type="STRING" id="63057.A0A2P5FQS3"/>
<evidence type="ECO:0000313" key="2">
    <source>
        <dbReference type="Proteomes" id="UP000237000"/>
    </source>
</evidence>
<dbReference type="Proteomes" id="UP000237000">
    <property type="component" value="Unassembled WGS sequence"/>
</dbReference>
<sequence>MEPRKERMVNESKKIVDNINAMSFDHLDDQQVHSLMMIREIARGIIHNRVERVTKDDLNHTLSSSIEKMVGSCKDVNNILSKIPSQGMDQDQTQSVSRMKEIVSTIVTKGAKLATTRLCEPVESTNGVVDAETVESKVVLKDIDVEGFEERWFENYAHEQPTAEGSSSSEVSFGAWMSSRVDFEALGISNPPSWRVRMADDAGGTQDVKVPKAPAGVVVEGLPLSSYLPEPHKSAFEYLLELIAALKHMVSTRGTESGAQKQ</sequence>